<evidence type="ECO:0000256" key="4">
    <source>
        <dbReference type="ARBA" id="ARBA00023002"/>
    </source>
</evidence>
<dbReference type="RefSeq" id="WP_149778592.1">
    <property type="nucleotide sequence ID" value="NZ_FRCB01000002.1"/>
</dbReference>
<comment type="subcellular location">
    <subcellularLocation>
        <location evidence="7">Cytoplasm</location>
    </subcellularLocation>
</comment>
<dbReference type="EMBL" id="FRCB01000002">
    <property type="protein sequence ID" value="SHL68953.1"/>
    <property type="molecule type" value="Genomic_DNA"/>
</dbReference>
<keyword evidence="4 7" id="KW-0560">Oxidoreductase</keyword>
<evidence type="ECO:0000313" key="8">
    <source>
        <dbReference type="EMBL" id="SHL68953.1"/>
    </source>
</evidence>
<evidence type="ECO:0000256" key="2">
    <source>
        <dbReference type="ARBA" id="ARBA00022723"/>
    </source>
</evidence>
<comment type="miscellaneous">
    <text evidence="7">The active site is located at the dimer interface.</text>
</comment>
<feature type="binding site" evidence="7">
    <location>
        <position position="204"/>
    </location>
    <ligand>
        <name>a divalent metal cation</name>
        <dbReference type="ChEBI" id="CHEBI:60240"/>
        <note>ligand shared between dimeric partners</note>
    </ligand>
</feature>
<keyword evidence="6 7" id="KW-0664">Pyridoxine biosynthesis</keyword>
<comment type="cofactor">
    <cofactor evidence="7">
        <name>Zn(2+)</name>
        <dbReference type="ChEBI" id="CHEBI:29105"/>
    </cofactor>
    <cofactor evidence="7">
        <name>Mg(2+)</name>
        <dbReference type="ChEBI" id="CHEBI:18420"/>
    </cofactor>
    <cofactor evidence="7">
        <name>Co(2+)</name>
        <dbReference type="ChEBI" id="CHEBI:48828"/>
    </cofactor>
    <text evidence="7">Binds 1 divalent metal cation per subunit. Can use ions such as Zn(2+), Mg(2+) or Co(2+).</text>
</comment>
<keyword evidence="3 7" id="KW-0521">NADP</keyword>
<feature type="binding site" evidence="7">
    <location>
        <position position="267"/>
    </location>
    <ligand>
        <name>substrate</name>
    </ligand>
</feature>
<dbReference type="GO" id="GO:0000287">
    <property type="term" value="F:magnesium ion binding"/>
    <property type="evidence" value="ECO:0007669"/>
    <property type="project" value="UniProtKB-UniRule"/>
</dbReference>
<sequence length="326" mass="34394">MTGPVALCCGEPAGIGPELAAKAWRALGSDLPFVLIGDPSHLPPGTPVAEITDPALAADAARRGVPVLRHDFPGPATPGTPEPRHAQTVIDVIARGVDLVRSGQARALCTAPIHKKALQDGAGFRYPGHTEYLAALAGTARVVMMLASPALRVVPTTIHIPLAQVPRALTAELLQDTLRITHQALIRDFGIPRPRIAVAGLNPHAGEGGAMGREEIDLIAPLLERMRAEGFDLQGPISADTMFHERARATYDAAVCMYHDQALIPIKTLDFDRGVNITLGLPFIRTSPDHGTAMDIAGRDLANPSSMIEALKMAHTMGAARAAATP</sequence>
<gene>
    <name evidence="7" type="primary">pdxA</name>
    <name evidence="8" type="ORF">SAMN05443432_102238</name>
</gene>
<dbReference type="Proteomes" id="UP000322545">
    <property type="component" value="Unassembled WGS sequence"/>
</dbReference>
<accession>A0A1M7CP90</accession>
<dbReference type="GO" id="GO:0005737">
    <property type="term" value="C:cytoplasm"/>
    <property type="evidence" value="ECO:0007669"/>
    <property type="project" value="UniProtKB-SubCell"/>
</dbReference>
<dbReference type="GO" id="GO:0008270">
    <property type="term" value="F:zinc ion binding"/>
    <property type="evidence" value="ECO:0007669"/>
    <property type="project" value="UniProtKB-UniRule"/>
</dbReference>
<feature type="binding site" evidence="7">
    <location>
        <position position="130"/>
    </location>
    <ligand>
        <name>substrate</name>
    </ligand>
</feature>
<comment type="subunit">
    <text evidence="7">Homodimer.</text>
</comment>
<evidence type="ECO:0000313" key="9">
    <source>
        <dbReference type="Proteomes" id="UP000322545"/>
    </source>
</evidence>
<dbReference type="AlphaFoldDB" id="A0A1M7CP90"/>
<comment type="catalytic activity">
    <reaction evidence="7">
        <text>4-(phosphooxy)-L-threonine + NAD(+) = 3-amino-2-oxopropyl phosphate + CO2 + NADH</text>
        <dbReference type="Rhea" id="RHEA:32275"/>
        <dbReference type="ChEBI" id="CHEBI:16526"/>
        <dbReference type="ChEBI" id="CHEBI:57279"/>
        <dbReference type="ChEBI" id="CHEBI:57540"/>
        <dbReference type="ChEBI" id="CHEBI:57945"/>
        <dbReference type="ChEBI" id="CHEBI:58452"/>
        <dbReference type="EC" id="1.1.1.262"/>
    </reaction>
</comment>
<dbReference type="PANTHER" id="PTHR30004">
    <property type="entry name" value="4-HYDROXYTHREONINE-4-PHOSPHATE DEHYDROGENASE"/>
    <property type="match status" value="1"/>
</dbReference>
<name>A0A1M7CP90_9RHOB</name>
<organism evidence="8 9">
    <name type="scientific">Roseovarius litoreus</name>
    <dbReference type="NCBI Taxonomy" id="1155722"/>
    <lineage>
        <taxon>Bacteria</taxon>
        <taxon>Pseudomonadati</taxon>
        <taxon>Pseudomonadota</taxon>
        <taxon>Alphaproteobacteria</taxon>
        <taxon>Rhodobacterales</taxon>
        <taxon>Roseobacteraceae</taxon>
        <taxon>Roseovarius</taxon>
    </lineage>
</organism>
<evidence type="ECO:0000256" key="1">
    <source>
        <dbReference type="ARBA" id="ARBA00022490"/>
    </source>
</evidence>
<keyword evidence="2 7" id="KW-0479">Metal-binding</keyword>
<evidence type="ECO:0000256" key="3">
    <source>
        <dbReference type="ARBA" id="ARBA00022857"/>
    </source>
</evidence>
<dbReference type="NCBIfam" id="NF003699">
    <property type="entry name" value="PRK05312.1"/>
    <property type="match status" value="1"/>
</dbReference>
<keyword evidence="7" id="KW-0460">Magnesium</keyword>
<feature type="binding site" evidence="7">
    <location>
        <position position="159"/>
    </location>
    <ligand>
        <name>a divalent metal cation</name>
        <dbReference type="ChEBI" id="CHEBI:60240"/>
        <note>ligand shared between dimeric partners</note>
    </ligand>
</feature>
<comment type="function">
    <text evidence="7">Catalyzes the NAD(P)-dependent oxidation of 4-(phosphooxy)-L-threonine (HTP) into 2-amino-3-oxo-4-(phosphooxy)butyric acid which spontaneously decarboxylates to form 3-amino-2-oxopropyl phosphate (AHAP).</text>
</comment>
<evidence type="ECO:0000256" key="5">
    <source>
        <dbReference type="ARBA" id="ARBA00023027"/>
    </source>
</evidence>
<feature type="binding site" evidence="7">
    <location>
        <position position="129"/>
    </location>
    <ligand>
        <name>substrate</name>
    </ligand>
</feature>
<evidence type="ECO:0000256" key="7">
    <source>
        <dbReference type="HAMAP-Rule" id="MF_00536"/>
    </source>
</evidence>
<keyword evidence="9" id="KW-1185">Reference proteome</keyword>
<dbReference type="GO" id="GO:0042823">
    <property type="term" value="P:pyridoxal phosphate biosynthetic process"/>
    <property type="evidence" value="ECO:0007669"/>
    <property type="project" value="UniProtKB-UniRule"/>
</dbReference>
<dbReference type="Gene3D" id="3.40.718.10">
    <property type="entry name" value="Isopropylmalate Dehydrogenase"/>
    <property type="match status" value="1"/>
</dbReference>
<keyword evidence="7" id="KW-0862">Zinc</keyword>
<dbReference type="InterPro" id="IPR005255">
    <property type="entry name" value="PdxA_fam"/>
</dbReference>
<dbReference type="PANTHER" id="PTHR30004:SF6">
    <property type="entry name" value="D-THREONATE 4-PHOSPHATE DEHYDROGENASE"/>
    <property type="match status" value="1"/>
</dbReference>
<evidence type="ECO:0000256" key="6">
    <source>
        <dbReference type="ARBA" id="ARBA00023096"/>
    </source>
</evidence>
<feature type="binding site" evidence="7">
    <location>
        <position position="259"/>
    </location>
    <ligand>
        <name>a divalent metal cation</name>
        <dbReference type="ChEBI" id="CHEBI:60240"/>
        <note>ligand shared between dimeric partners</note>
    </ligand>
</feature>
<dbReference type="EC" id="1.1.1.262" evidence="7"/>
<dbReference type="SUPFAM" id="SSF53659">
    <property type="entry name" value="Isocitrate/Isopropylmalate dehydrogenase-like"/>
    <property type="match status" value="1"/>
</dbReference>
<dbReference type="GO" id="GO:0051287">
    <property type="term" value="F:NAD binding"/>
    <property type="evidence" value="ECO:0007669"/>
    <property type="project" value="InterPro"/>
</dbReference>
<dbReference type="GO" id="GO:0050570">
    <property type="term" value="F:4-hydroxythreonine-4-phosphate dehydrogenase activity"/>
    <property type="evidence" value="ECO:0007669"/>
    <property type="project" value="UniProtKB-UniRule"/>
</dbReference>
<feature type="binding site" evidence="7">
    <location>
        <position position="285"/>
    </location>
    <ligand>
        <name>substrate</name>
    </ligand>
</feature>
<feature type="binding site" evidence="7">
    <location>
        <position position="276"/>
    </location>
    <ligand>
        <name>substrate</name>
    </ligand>
</feature>
<dbReference type="UniPathway" id="UPA00244">
    <property type="reaction ID" value="UER00312"/>
</dbReference>
<dbReference type="InterPro" id="IPR037510">
    <property type="entry name" value="PdxA"/>
</dbReference>
<dbReference type="Pfam" id="PF04166">
    <property type="entry name" value="PdxA"/>
    <property type="match status" value="1"/>
</dbReference>
<protein>
    <recommendedName>
        <fullName evidence="7">4-hydroxythreonine-4-phosphate dehydrogenase</fullName>
        <ecNumber evidence="7">1.1.1.262</ecNumber>
    </recommendedName>
    <alternativeName>
        <fullName evidence="7">4-(phosphohydroxy)-L-threonine dehydrogenase</fullName>
    </alternativeName>
</protein>
<comment type="similarity">
    <text evidence="7">Belongs to the PdxA family.</text>
</comment>
<dbReference type="GO" id="GO:0050897">
    <property type="term" value="F:cobalt ion binding"/>
    <property type="evidence" value="ECO:0007669"/>
    <property type="project" value="UniProtKB-UniRule"/>
</dbReference>
<dbReference type="HAMAP" id="MF_00536">
    <property type="entry name" value="PdxA"/>
    <property type="match status" value="1"/>
</dbReference>
<keyword evidence="7" id="KW-0170">Cobalt</keyword>
<keyword evidence="1 7" id="KW-0963">Cytoplasm</keyword>
<dbReference type="NCBIfam" id="TIGR00557">
    <property type="entry name" value="pdxA"/>
    <property type="match status" value="1"/>
</dbReference>
<dbReference type="GO" id="GO:0008615">
    <property type="term" value="P:pyridoxine biosynthetic process"/>
    <property type="evidence" value="ECO:0007669"/>
    <property type="project" value="UniProtKB-UniRule"/>
</dbReference>
<proteinExistence type="inferred from homology"/>
<reference evidence="8 9" key="1">
    <citation type="submission" date="2016-11" db="EMBL/GenBank/DDBJ databases">
        <authorList>
            <person name="Varghese N."/>
            <person name="Submissions S."/>
        </authorList>
    </citation>
    <scope>NUCLEOTIDE SEQUENCE [LARGE SCALE GENOMIC DNA]</scope>
    <source>
        <strain evidence="8 9">DSM 28249</strain>
    </source>
</reference>
<keyword evidence="5 7" id="KW-0520">NAD</keyword>
<comment type="pathway">
    <text evidence="7">Cofactor biosynthesis; pyridoxine 5'-phosphate biosynthesis; pyridoxine 5'-phosphate from D-erythrose 4-phosphate: step 4/5.</text>
</comment>